<evidence type="ECO:0000313" key="3">
    <source>
        <dbReference type="EMBL" id="GLK80112.1"/>
    </source>
</evidence>
<dbReference type="EMBL" id="BSFL01000002">
    <property type="protein sequence ID" value="GLK80112.1"/>
    <property type="molecule type" value="Genomic_DNA"/>
</dbReference>
<dbReference type="AlphaFoldDB" id="A0A9W6N779"/>
<evidence type="ECO:0000256" key="1">
    <source>
        <dbReference type="SAM" id="Coils"/>
    </source>
</evidence>
<dbReference type="PANTHER" id="PTHR41259:SF1">
    <property type="entry name" value="DOUBLE-STRAND BREAK REPAIR RAD50 ATPASE, PUTATIVE-RELATED"/>
    <property type="match status" value="1"/>
</dbReference>
<dbReference type="SUPFAM" id="SSF52540">
    <property type="entry name" value="P-loop containing nucleoside triphosphate hydrolases"/>
    <property type="match status" value="1"/>
</dbReference>
<dbReference type="InterPro" id="IPR038734">
    <property type="entry name" value="YhaN_AAA"/>
</dbReference>
<reference evidence="3" key="1">
    <citation type="journal article" date="2014" name="Int. J. Syst. Evol. Microbiol.">
        <title>Complete genome sequence of Corynebacterium casei LMG S-19264T (=DSM 44701T), isolated from a smear-ripened cheese.</title>
        <authorList>
            <consortium name="US DOE Joint Genome Institute (JGI-PGF)"/>
            <person name="Walter F."/>
            <person name="Albersmeier A."/>
            <person name="Kalinowski J."/>
            <person name="Ruckert C."/>
        </authorList>
    </citation>
    <scope>NUCLEOTIDE SEQUENCE</scope>
    <source>
        <strain evidence="3">VKM B-2748</strain>
    </source>
</reference>
<accession>A0A9W6N779</accession>
<reference evidence="3" key="2">
    <citation type="submission" date="2023-01" db="EMBL/GenBank/DDBJ databases">
        <authorList>
            <person name="Sun Q."/>
            <person name="Evtushenko L."/>
        </authorList>
    </citation>
    <scope>NUCLEOTIDE SEQUENCE</scope>
    <source>
        <strain evidence="3">VKM B-2748</strain>
    </source>
</reference>
<name>A0A9W6N779_9HYPH</name>
<feature type="coiled-coil region" evidence="1">
    <location>
        <begin position="479"/>
        <end position="513"/>
    </location>
</feature>
<evidence type="ECO:0000313" key="4">
    <source>
        <dbReference type="Proteomes" id="UP001143309"/>
    </source>
</evidence>
<proteinExistence type="predicted"/>
<dbReference type="Pfam" id="PF13514">
    <property type="entry name" value="AAA_27"/>
    <property type="match status" value="1"/>
</dbReference>
<organism evidence="3 4">
    <name type="scientific">Methylopila turkensis</name>
    <dbReference type="NCBI Taxonomy" id="1437816"/>
    <lineage>
        <taxon>Bacteria</taxon>
        <taxon>Pseudomonadati</taxon>
        <taxon>Pseudomonadota</taxon>
        <taxon>Alphaproteobacteria</taxon>
        <taxon>Hyphomicrobiales</taxon>
        <taxon>Methylopilaceae</taxon>
        <taxon>Methylopila</taxon>
    </lineage>
</organism>
<evidence type="ECO:0000259" key="2">
    <source>
        <dbReference type="Pfam" id="PF13514"/>
    </source>
</evidence>
<dbReference type="InterPro" id="IPR027417">
    <property type="entry name" value="P-loop_NTPase"/>
</dbReference>
<sequence>MRFAKLALERYGRFDGCELSFRSGDPDLHIIYGGNEAGKSTSLAAISDLLFGFPGRSPYNFVFDNALLRVGAELEEDAARLACRRRKGNVGTLLDAQDQAIDEAPLLAMLRGYTRDTFRLSFSLNQVGLREGGRAIVEGSNDLGRTLFAAGSGLTGVSDKLAALDGEIDAIWGPHASNKRSFTQAHRELTERSRAARDDALKPRVWLDAKAAVERAGQALEDARKRSAAVLEELSAAQRVRRLAPLVRLRAEKAAQLADQADVVEIEPSRAEAAETAISEAGIAERAKATAERLRDEAKGRIQSTEADPTILEDAEALDRLVEGAGASEKAAFDLVRLKAEQDGLAEDIETLRREAGANADAQPTRAAAASLRDLSRRHGELTSALGELAETRRTLEERRESALLRLKAADAGDAPQALLTAVDAARAFGADADERCDAAASAATACESALPALIARLAPWRGEVDALLRLPVLTADEIDRAKSALAEFEGQRQRELAEARRLDDEAATFELEAAGLEAGHAISGEDIELARSDRSAHWAPLRDHMLTGAAIPDPAQAVEAFELTVARADERSDSRFAVAEASSRLALSRQHRSDRELKARQAERRAGLAAEELAKARGEWRKRLVDAGLPDLDPTQLAGWQENRVLVEAKQVELEALRDEANVLDRRRRTMIDGLKAVIGDAEPAPGAALAPILAIGERLRTQSENVVRQRALDQKELDQADLDLAALTRRSQPQQQALEANDGAWRETLKASGLSLERATAAVVLDLLDSLREAVEAHAKLGRRIEGIKRDAGDHAERIEALAKRHSVPGDDAVATLRTLRARLTLARERDAIVRTLADEVARREKEALEADASLQAADAALVALMTETGAADRAALTTAIERSRAKRDVRLAHAETETRIISEGDGFSLGDLVAAVDASDPDQIAGRVAALEAAHAEISAEVAERGEEHGAARRAFEDIDAGDASAADAAADAEQARAELDVLAEHYILKRSEALILRWAIEKYREQFQDPLLTRASDLFSTLTVGAHLGLRIDTEAETPRLLGLLKDGRSAVRVDDMSEGAADQLFLALRVAAVEQSVAAGVRLPFLADDLFVNFDNERAAAGFQVLAELAKTTQVLFFTHHPHLVEIAKSVVGADAHSECALT</sequence>
<dbReference type="RefSeq" id="WP_271200582.1">
    <property type="nucleotide sequence ID" value="NZ_BSFL01000002.1"/>
</dbReference>
<feature type="domain" description="YhaN AAA" evidence="2">
    <location>
        <begin position="1"/>
        <end position="206"/>
    </location>
</feature>
<comment type="caution">
    <text evidence="3">The sequence shown here is derived from an EMBL/GenBank/DDBJ whole genome shotgun (WGS) entry which is preliminary data.</text>
</comment>
<gene>
    <name evidence="3" type="ORF">GCM10008174_18530</name>
</gene>
<dbReference type="PANTHER" id="PTHR41259">
    <property type="entry name" value="DOUBLE-STRAND BREAK REPAIR RAD50 ATPASE, PUTATIVE-RELATED"/>
    <property type="match status" value="1"/>
</dbReference>
<dbReference type="Proteomes" id="UP001143309">
    <property type="component" value="Unassembled WGS sequence"/>
</dbReference>
<keyword evidence="1" id="KW-0175">Coiled coil</keyword>
<dbReference type="Gene3D" id="3.40.50.300">
    <property type="entry name" value="P-loop containing nucleotide triphosphate hydrolases"/>
    <property type="match status" value="2"/>
</dbReference>
<protein>
    <recommendedName>
        <fullName evidence="2">YhaN AAA domain-containing protein</fullName>
    </recommendedName>
</protein>
<keyword evidence="4" id="KW-1185">Reference proteome</keyword>